<dbReference type="STRING" id="97359.A0A550CPK4"/>
<reference evidence="2 3" key="1">
    <citation type="journal article" date="2019" name="New Phytol.">
        <title>Comparative genomics reveals unique wood-decay strategies and fruiting body development in the Schizophyllaceae.</title>
        <authorList>
            <person name="Almasi E."/>
            <person name="Sahu N."/>
            <person name="Krizsan K."/>
            <person name="Balint B."/>
            <person name="Kovacs G.M."/>
            <person name="Kiss B."/>
            <person name="Cseklye J."/>
            <person name="Drula E."/>
            <person name="Henrissat B."/>
            <person name="Nagy I."/>
            <person name="Chovatia M."/>
            <person name="Adam C."/>
            <person name="LaButti K."/>
            <person name="Lipzen A."/>
            <person name="Riley R."/>
            <person name="Grigoriev I.V."/>
            <person name="Nagy L.G."/>
        </authorList>
    </citation>
    <scope>NUCLEOTIDE SEQUENCE [LARGE SCALE GENOMIC DNA]</scope>
    <source>
        <strain evidence="2 3">NL-1724</strain>
    </source>
</reference>
<proteinExistence type="predicted"/>
<dbReference type="OrthoDB" id="2344312at2759"/>
<comment type="caution">
    <text evidence="2">The sequence shown here is derived from an EMBL/GenBank/DDBJ whole genome shotgun (WGS) entry which is preliminary data.</text>
</comment>
<evidence type="ECO:0000259" key="1">
    <source>
        <dbReference type="Pfam" id="PF24840"/>
    </source>
</evidence>
<evidence type="ECO:0000313" key="2">
    <source>
        <dbReference type="EMBL" id="TRM66707.1"/>
    </source>
</evidence>
<organism evidence="2 3">
    <name type="scientific">Schizophyllum amplum</name>
    <dbReference type="NCBI Taxonomy" id="97359"/>
    <lineage>
        <taxon>Eukaryota</taxon>
        <taxon>Fungi</taxon>
        <taxon>Dikarya</taxon>
        <taxon>Basidiomycota</taxon>
        <taxon>Agaricomycotina</taxon>
        <taxon>Agaricomycetes</taxon>
        <taxon>Agaricomycetidae</taxon>
        <taxon>Agaricales</taxon>
        <taxon>Schizophyllaceae</taxon>
        <taxon>Schizophyllum</taxon>
    </lineage>
</organism>
<feature type="domain" description="SigF-like NTF2-like" evidence="1">
    <location>
        <begin position="1"/>
        <end position="171"/>
    </location>
</feature>
<name>A0A550CPK4_9AGAR</name>
<dbReference type="PANTHER" id="PTHR35393:SF1">
    <property type="entry name" value="SNOAL-LIKE DOMAIN-CONTAINING PROTEIN"/>
    <property type="match status" value="1"/>
</dbReference>
<accession>A0A550CPK4</accession>
<dbReference type="PANTHER" id="PTHR35393">
    <property type="entry name" value="CHROMOSOME 1, WHOLE GENOME SHOTGUN SEQUENCE"/>
    <property type="match status" value="1"/>
</dbReference>
<dbReference type="AlphaFoldDB" id="A0A550CPK4"/>
<keyword evidence="3" id="KW-1185">Reference proteome</keyword>
<sequence>MENPAQDIHGVFSALTTAENADVQRAAVNKYYLPNAGFRHPLCAVEPGYLSRDNILGVYQWYRIMSPVLEAQILNVVFQPETAILYLEGVQKFHIRVSPFAPAPARIIVRMTLQKDQFSGLYYIAMQEDFYHPDDLFALVIPPLSPLIRLALDAAGVASGIYAKLGQLVGFWRTDGGSRGNRVAGTATVNATNAAVNGGSGGYVTDNLYEESDAEAKKRE</sequence>
<dbReference type="InterPro" id="IPR057514">
    <property type="entry name" value="NTF2_SigF"/>
</dbReference>
<evidence type="ECO:0000313" key="3">
    <source>
        <dbReference type="Proteomes" id="UP000320762"/>
    </source>
</evidence>
<dbReference type="EMBL" id="VDMD01000003">
    <property type="protein sequence ID" value="TRM66707.1"/>
    <property type="molecule type" value="Genomic_DNA"/>
</dbReference>
<dbReference type="Proteomes" id="UP000320762">
    <property type="component" value="Unassembled WGS sequence"/>
</dbReference>
<dbReference type="Pfam" id="PF24840">
    <property type="entry name" value="NTF2_SigF"/>
    <property type="match status" value="1"/>
</dbReference>
<protein>
    <recommendedName>
        <fullName evidence="1">SigF-like NTF2-like domain-containing protein</fullName>
    </recommendedName>
</protein>
<gene>
    <name evidence="2" type="ORF">BD626DRAFT_483579</name>
</gene>